<dbReference type="GO" id="GO:0003677">
    <property type="term" value="F:DNA binding"/>
    <property type="evidence" value="ECO:0007669"/>
    <property type="project" value="UniProtKB-KW"/>
</dbReference>
<dbReference type="GO" id="GO:0005829">
    <property type="term" value="C:cytosol"/>
    <property type="evidence" value="ECO:0007669"/>
    <property type="project" value="TreeGrafter"/>
</dbReference>
<organism evidence="3 4">
    <name type="scientific">Nitratireductor aquibiodomus</name>
    <dbReference type="NCBI Taxonomy" id="204799"/>
    <lineage>
        <taxon>Bacteria</taxon>
        <taxon>Pseudomonadati</taxon>
        <taxon>Pseudomonadota</taxon>
        <taxon>Alphaproteobacteria</taxon>
        <taxon>Hyphomicrobiales</taxon>
        <taxon>Phyllobacteriaceae</taxon>
        <taxon>Nitratireductor</taxon>
    </lineage>
</organism>
<evidence type="ECO:0000313" key="4">
    <source>
        <dbReference type="Proteomes" id="UP000199064"/>
    </source>
</evidence>
<dbReference type="Pfam" id="PF13560">
    <property type="entry name" value="HTH_31"/>
    <property type="match status" value="1"/>
</dbReference>
<dbReference type="CDD" id="cd00093">
    <property type="entry name" value="HTH_XRE"/>
    <property type="match status" value="1"/>
</dbReference>
<dbReference type="Proteomes" id="UP000199064">
    <property type="component" value="Unassembled WGS sequence"/>
</dbReference>
<evidence type="ECO:0000259" key="2">
    <source>
        <dbReference type="PROSITE" id="PS50943"/>
    </source>
</evidence>
<dbReference type="InterPro" id="IPR050807">
    <property type="entry name" value="TransReg_Diox_bact_type"/>
</dbReference>
<dbReference type="EMBL" id="FNSL01000001">
    <property type="protein sequence ID" value="SEB83763.1"/>
    <property type="molecule type" value="Genomic_DNA"/>
</dbReference>
<dbReference type="PROSITE" id="PS50943">
    <property type="entry name" value="HTH_CROC1"/>
    <property type="match status" value="1"/>
</dbReference>
<dbReference type="InterPro" id="IPR011051">
    <property type="entry name" value="RmlC_Cupin_sf"/>
</dbReference>
<dbReference type="InterPro" id="IPR014710">
    <property type="entry name" value="RmlC-like_jellyroll"/>
</dbReference>
<dbReference type="Gene3D" id="2.60.120.10">
    <property type="entry name" value="Jelly Rolls"/>
    <property type="match status" value="1"/>
</dbReference>
<gene>
    <name evidence="3" type="ORF">SAMN05216452_3369</name>
</gene>
<dbReference type="CDD" id="cd02209">
    <property type="entry name" value="cupin_XRE_C"/>
    <property type="match status" value="1"/>
</dbReference>
<dbReference type="PANTHER" id="PTHR46797">
    <property type="entry name" value="HTH-TYPE TRANSCRIPTIONAL REGULATOR"/>
    <property type="match status" value="1"/>
</dbReference>
<feature type="domain" description="HTH cro/C1-type" evidence="2">
    <location>
        <begin position="11"/>
        <end position="65"/>
    </location>
</feature>
<dbReference type="SUPFAM" id="SSF51182">
    <property type="entry name" value="RmlC-like cupins"/>
    <property type="match status" value="1"/>
</dbReference>
<name>A0A1H4MLB4_9HYPH</name>
<dbReference type="Gene3D" id="1.10.260.40">
    <property type="entry name" value="lambda repressor-like DNA-binding domains"/>
    <property type="match status" value="1"/>
</dbReference>
<proteinExistence type="predicted"/>
<reference evidence="4" key="1">
    <citation type="submission" date="2016-10" db="EMBL/GenBank/DDBJ databases">
        <authorList>
            <person name="Varghese N."/>
            <person name="Submissions S."/>
        </authorList>
    </citation>
    <scope>NUCLEOTIDE SEQUENCE [LARGE SCALE GENOMIC DNA]</scope>
    <source>
        <strain evidence="4">ES.061</strain>
    </source>
</reference>
<dbReference type="SUPFAM" id="SSF47413">
    <property type="entry name" value="lambda repressor-like DNA-binding domains"/>
    <property type="match status" value="1"/>
</dbReference>
<dbReference type="AlphaFoldDB" id="A0A1H4MLB4"/>
<keyword evidence="4" id="KW-1185">Reference proteome</keyword>
<sequence length="206" mass="22536">MTTTQALGARLRHLRKSRQLTLNDLASRSGVAVSTISKIENGVLSPTLDKVLRLAEGLDLTIGQLIGDDKSEKASPNSRFVPSRDGDGVVIDTKNYVYRYLCGELTNKRMVPIHARIKASSIKEFGPLEKHGGEEFLVVIDGEVVVHSEFYAPVRLGPGESIYLDSTMGHAYVNAGDRDAEVFCICTEPLRVSKDSESENDGLKTD</sequence>
<evidence type="ECO:0000256" key="1">
    <source>
        <dbReference type="ARBA" id="ARBA00023125"/>
    </source>
</evidence>
<evidence type="ECO:0000313" key="3">
    <source>
        <dbReference type="EMBL" id="SEB83763.1"/>
    </source>
</evidence>
<dbReference type="GO" id="GO:0003700">
    <property type="term" value="F:DNA-binding transcription factor activity"/>
    <property type="evidence" value="ECO:0007669"/>
    <property type="project" value="TreeGrafter"/>
</dbReference>
<dbReference type="PANTHER" id="PTHR46797:SF20">
    <property type="entry name" value="BLR4304 PROTEIN"/>
    <property type="match status" value="1"/>
</dbReference>
<accession>A0A1H4MLB4</accession>
<keyword evidence="1" id="KW-0238">DNA-binding</keyword>
<dbReference type="RefSeq" id="WP_090329548.1">
    <property type="nucleotide sequence ID" value="NZ_FNSL01000001.1"/>
</dbReference>
<dbReference type="InterPro" id="IPR013096">
    <property type="entry name" value="Cupin_2"/>
</dbReference>
<dbReference type="InterPro" id="IPR010982">
    <property type="entry name" value="Lambda_DNA-bd_dom_sf"/>
</dbReference>
<dbReference type="InterPro" id="IPR001387">
    <property type="entry name" value="Cro/C1-type_HTH"/>
</dbReference>
<dbReference type="Pfam" id="PF07883">
    <property type="entry name" value="Cupin_2"/>
    <property type="match status" value="1"/>
</dbReference>
<protein>
    <submittedName>
        <fullName evidence="3">Transcriptional regulator, XRE family with cupin sensor</fullName>
    </submittedName>
</protein>
<dbReference type="SMART" id="SM00530">
    <property type="entry name" value="HTH_XRE"/>
    <property type="match status" value="1"/>
</dbReference>